<dbReference type="OrthoDB" id="9778383at2"/>
<sequence>MNLLSVFDSNVRKFAQKDFIRYNGAGQTYQQVQAKTLRVAAFLQQNGIGQDDKVALFCYNSPSFVWFLLGAWRLGAVVVPVNHKLKARELEYILTDSDAKFLLFDAQLNSVVEELSLSIPKASTQGQVSGTIEIESHLDTVSPLNLAYTAVLSLESVGEILYTSGTTGFPKGCVMPHRSIYVAAQIAAVGVSMKKDERLLMAMPIWHASPLNNWFGGTLYVGGTVVLLREYHPLHFLQTIQNEKITLYFGAPISYSMPMNMLQNFFDFDLSSVRVWAYGAGPIGEDLSRKISAHYKHGDFFQVFGMTETGPTGIVLYPEEQLRKAGSIGKYPLPTVSIKVVDENGHEVGNGGVGEILMKADSCMSGYYKKPEATQEAFTADGWYITGDIVRIDEEGYMYVIDRKKDIIISGGENVYSKEVEDALLAHHEVIDVAVIGTEHPEWGETVTAVLVVKNPESVTDDMIKDFLKPVIAGYKIPKIYHFAEVLPRTPSGKIQKFILKKQLV</sequence>
<evidence type="ECO:0000313" key="5">
    <source>
        <dbReference type="EMBL" id="SFC40984.1"/>
    </source>
</evidence>
<dbReference type="SUPFAM" id="SSF56801">
    <property type="entry name" value="Acetyl-CoA synthetase-like"/>
    <property type="match status" value="1"/>
</dbReference>
<dbReference type="Pfam" id="PF13193">
    <property type="entry name" value="AMP-binding_C"/>
    <property type="match status" value="1"/>
</dbReference>
<dbReference type="InterPro" id="IPR000873">
    <property type="entry name" value="AMP-dep_synth/lig_dom"/>
</dbReference>
<dbReference type="GO" id="GO:0031956">
    <property type="term" value="F:medium-chain fatty acid-CoA ligase activity"/>
    <property type="evidence" value="ECO:0007669"/>
    <property type="project" value="TreeGrafter"/>
</dbReference>
<evidence type="ECO:0000313" key="6">
    <source>
        <dbReference type="Proteomes" id="UP000199514"/>
    </source>
</evidence>
<dbReference type="InterPro" id="IPR025110">
    <property type="entry name" value="AMP-bd_C"/>
</dbReference>
<dbReference type="InterPro" id="IPR042099">
    <property type="entry name" value="ANL_N_sf"/>
</dbReference>
<dbReference type="RefSeq" id="WP_091511703.1">
    <property type="nucleotide sequence ID" value="NZ_FOLE01000005.1"/>
</dbReference>
<feature type="domain" description="AMP-binding enzyme C-terminal" evidence="4">
    <location>
        <begin position="419"/>
        <end position="494"/>
    </location>
</feature>
<proteinExistence type="inferred from homology"/>
<keyword evidence="6" id="KW-1185">Reference proteome</keyword>
<dbReference type="AlphaFoldDB" id="A0A1I1IXK4"/>
<evidence type="ECO:0000256" key="2">
    <source>
        <dbReference type="ARBA" id="ARBA00022598"/>
    </source>
</evidence>
<dbReference type="Gene3D" id="3.30.300.30">
    <property type="match status" value="1"/>
</dbReference>
<accession>A0A1I1IXK4</accession>
<gene>
    <name evidence="5" type="ORF">SAMN05421780_105129</name>
</gene>
<dbReference type="PANTHER" id="PTHR43201:SF5">
    <property type="entry name" value="MEDIUM-CHAIN ACYL-COA LIGASE ACSF2, MITOCHONDRIAL"/>
    <property type="match status" value="1"/>
</dbReference>
<dbReference type="Proteomes" id="UP000199514">
    <property type="component" value="Unassembled WGS sequence"/>
</dbReference>
<keyword evidence="2" id="KW-0436">Ligase</keyword>
<protein>
    <submittedName>
        <fullName evidence="5">Feruloyl-CoA synthase</fullName>
    </submittedName>
</protein>
<organism evidence="5 6">
    <name type="scientific">Flexibacter flexilis DSM 6793</name>
    <dbReference type="NCBI Taxonomy" id="927664"/>
    <lineage>
        <taxon>Bacteria</taxon>
        <taxon>Pseudomonadati</taxon>
        <taxon>Bacteroidota</taxon>
        <taxon>Cytophagia</taxon>
        <taxon>Cytophagales</taxon>
        <taxon>Flexibacteraceae</taxon>
        <taxon>Flexibacter</taxon>
    </lineage>
</organism>
<reference evidence="5 6" key="1">
    <citation type="submission" date="2016-10" db="EMBL/GenBank/DDBJ databases">
        <authorList>
            <person name="de Groot N.N."/>
        </authorList>
    </citation>
    <scope>NUCLEOTIDE SEQUENCE [LARGE SCALE GENOMIC DNA]</scope>
    <source>
        <strain evidence="5 6">DSM 6793</strain>
    </source>
</reference>
<evidence type="ECO:0000259" key="4">
    <source>
        <dbReference type="Pfam" id="PF13193"/>
    </source>
</evidence>
<feature type="domain" description="AMP-dependent synthetase/ligase" evidence="3">
    <location>
        <begin position="7"/>
        <end position="368"/>
    </location>
</feature>
<dbReference type="Pfam" id="PF00501">
    <property type="entry name" value="AMP-binding"/>
    <property type="match status" value="1"/>
</dbReference>
<dbReference type="InterPro" id="IPR020845">
    <property type="entry name" value="AMP-binding_CS"/>
</dbReference>
<dbReference type="GO" id="GO:0006631">
    <property type="term" value="P:fatty acid metabolic process"/>
    <property type="evidence" value="ECO:0007669"/>
    <property type="project" value="TreeGrafter"/>
</dbReference>
<dbReference type="InterPro" id="IPR045851">
    <property type="entry name" value="AMP-bd_C_sf"/>
</dbReference>
<evidence type="ECO:0000259" key="3">
    <source>
        <dbReference type="Pfam" id="PF00501"/>
    </source>
</evidence>
<dbReference type="EMBL" id="FOLE01000005">
    <property type="protein sequence ID" value="SFC40984.1"/>
    <property type="molecule type" value="Genomic_DNA"/>
</dbReference>
<comment type="similarity">
    <text evidence="1">Belongs to the ATP-dependent AMP-binding enzyme family.</text>
</comment>
<dbReference type="PROSITE" id="PS00455">
    <property type="entry name" value="AMP_BINDING"/>
    <property type="match status" value="1"/>
</dbReference>
<evidence type="ECO:0000256" key="1">
    <source>
        <dbReference type="ARBA" id="ARBA00006432"/>
    </source>
</evidence>
<dbReference type="STRING" id="927664.SAMN05421780_105129"/>
<name>A0A1I1IXK4_9BACT</name>
<dbReference type="PANTHER" id="PTHR43201">
    <property type="entry name" value="ACYL-COA SYNTHETASE"/>
    <property type="match status" value="1"/>
</dbReference>
<dbReference type="Gene3D" id="3.40.50.12780">
    <property type="entry name" value="N-terminal domain of ligase-like"/>
    <property type="match status" value="1"/>
</dbReference>
<dbReference type="FunFam" id="3.30.300.30:FF:000008">
    <property type="entry name" value="2,3-dihydroxybenzoate-AMP ligase"/>
    <property type="match status" value="1"/>
</dbReference>